<feature type="region of interest" description="Disordered" evidence="3">
    <location>
        <begin position="915"/>
        <end position="947"/>
    </location>
</feature>
<dbReference type="EMBL" id="JAUZEE010000011">
    <property type="protein sequence ID" value="MDP4302405.1"/>
    <property type="molecule type" value="Genomic_DNA"/>
</dbReference>
<dbReference type="SUPFAM" id="SSF55785">
    <property type="entry name" value="PYP-like sensor domain (PAS domain)"/>
    <property type="match status" value="2"/>
</dbReference>
<feature type="domain" description="EAL" evidence="5">
    <location>
        <begin position="397"/>
        <end position="651"/>
    </location>
</feature>
<evidence type="ECO:0000256" key="3">
    <source>
        <dbReference type="SAM" id="MobiDB-lite"/>
    </source>
</evidence>
<feature type="coiled-coil region" evidence="2">
    <location>
        <begin position="783"/>
        <end position="817"/>
    </location>
</feature>
<comment type="caution">
    <text evidence="6">The sequence shown here is derived from an EMBL/GenBank/DDBJ whole genome shotgun (WGS) entry which is preliminary data.</text>
</comment>
<dbReference type="Pfam" id="PF00563">
    <property type="entry name" value="EAL"/>
    <property type="match status" value="1"/>
</dbReference>
<dbReference type="Proteomes" id="UP001235760">
    <property type="component" value="Unassembled WGS sequence"/>
</dbReference>
<dbReference type="Gene3D" id="3.40.50.2300">
    <property type="match status" value="1"/>
</dbReference>
<reference evidence="6 7" key="1">
    <citation type="submission" date="2023-08" db="EMBL/GenBank/DDBJ databases">
        <authorList>
            <person name="Roldan D.M."/>
            <person name="Menes R.J."/>
        </authorList>
    </citation>
    <scope>NUCLEOTIDE SEQUENCE [LARGE SCALE GENOMIC DNA]</scope>
    <source>
        <strain evidence="6 7">CCM 2812</strain>
    </source>
</reference>
<organism evidence="6 7">
    <name type="scientific">Leptothrix discophora</name>
    <dbReference type="NCBI Taxonomy" id="89"/>
    <lineage>
        <taxon>Bacteria</taxon>
        <taxon>Pseudomonadati</taxon>
        <taxon>Pseudomonadota</taxon>
        <taxon>Betaproteobacteria</taxon>
        <taxon>Burkholderiales</taxon>
        <taxon>Sphaerotilaceae</taxon>
        <taxon>Leptothrix</taxon>
    </lineage>
</organism>
<feature type="compositionally biased region" description="Basic and acidic residues" evidence="3">
    <location>
        <begin position="931"/>
        <end position="947"/>
    </location>
</feature>
<dbReference type="InterPro" id="IPR052155">
    <property type="entry name" value="Biofilm_reg_signaling"/>
</dbReference>
<proteinExistence type="predicted"/>
<protein>
    <submittedName>
        <fullName evidence="6">EAL domain-containing protein</fullName>
    </submittedName>
</protein>
<keyword evidence="7" id="KW-1185">Reference proteome</keyword>
<evidence type="ECO:0000256" key="1">
    <source>
        <dbReference type="PROSITE-ProRule" id="PRU00169"/>
    </source>
</evidence>
<dbReference type="InterPro" id="IPR001789">
    <property type="entry name" value="Sig_transdc_resp-reg_receiver"/>
</dbReference>
<dbReference type="PROSITE" id="PS50110">
    <property type="entry name" value="RESPONSE_REGULATORY"/>
    <property type="match status" value="1"/>
</dbReference>
<dbReference type="InterPro" id="IPR035919">
    <property type="entry name" value="EAL_sf"/>
</dbReference>
<dbReference type="InterPro" id="IPR000160">
    <property type="entry name" value="GGDEF_dom"/>
</dbReference>
<dbReference type="PROSITE" id="PS50883">
    <property type="entry name" value="EAL"/>
    <property type="match status" value="1"/>
</dbReference>
<dbReference type="CDD" id="cd01948">
    <property type="entry name" value="EAL"/>
    <property type="match status" value="1"/>
</dbReference>
<dbReference type="Gene3D" id="3.30.70.270">
    <property type="match status" value="1"/>
</dbReference>
<evidence type="ECO:0000313" key="7">
    <source>
        <dbReference type="Proteomes" id="UP001235760"/>
    </source>
</evidence>
<dbReference type="InterPro" id="IPR029787">
    <property type="entry name" value="Nucleotide_cyclase"/>
</dbReference>
<dbReference type="InterPro" id="IPR035965">
    <property type="entry name" value="PAS-like_dom_sf"/>
</dbReference>
<dbReference type="InterPro" id="IPR043128">
    <property type="entry name" value="Rev_trsase/Diguanyl_cyclase"/>
</dbReference>
<dbReference type="InterPro" id="IPR011006">
    <property type="entry name" value="CheY-like_superfamily"/>
</dbReference>
<dbReference type="Pfam" id="PF00990">
    <property type="entry name" value="GGDEF"/>
    <property type="match status" value="1"/>
</dbReference>
<dbReference type="SMART" id="SM00448">
    <property type="entry name" value="REC"/>
    <property type="match status" value="1"/>
</dbReference>
<dbReference type="SMART" id="SM00052">
    <property type="entry name" value="EAL"/>
    <property type="match status" value="1"/>
</dbReference>
<dbReference type="PANTHER" id="PTHR44757">
    <property type="entry name" value="DIGUANYLATE CYCLASE DGCP"/>
    <property type="match status" value="1"/>
</dbReference>
<dbReference type="Gene3D" id="3.20.20.450">
    <property type="entry name" value="EAL domain"/>
    <property type="match status" value="1"/>
</dbReference>
<dbReference type="CDD" id="cd17569">
    <property type="entry name" value="REC_HupR-like"/>
    <property type="match status" value="1"/>
</dbReference>
<evidence type="ECO:0000259" key="5">
    <source>
        <dbReference type="PROSITE" id="PS50883"/>
    </source>
</evidence>
<dbReference type="SUPFAM" id="SSF141868">
    <property type="entry name" value="EAL domain-like"/>
    <property type="match status" value="1"/>
</dbReference>
<dbReference type="CDD" id="cd01949">
    <property type="entry name" value="GGDEF"/>
    <property type="match status" value="1"/>
</dbReference>
<dbReference type="SUPFAM" id="SSF55073">
    <property type="entry name" value="Nucleotide cyclase"/>
    <property type="match status" value="1"/>
</dbReference>
<name>A0ABT9G7F9_LEPDI</name>
<feature type="domain" description="Response regulatory" evidence="4">
    <location>
        <begin position="666"/>
        <end position="781"/>
    </location>
</feature>
<evidence type="ECO:0000256" key="2">
    <source>
        <dbReference type="SAM" id="Coils"/>
    </source>
</evidence>
<accession>A0ABT9G7F9</accession>
<keyword evidence="1" id="KW-0597">Phosphoprotein</keyword>
<keyword evidence="2" id="KW-0175">Coiled coil</keyword>
<evidence type="ECO:0000259" key="4">
    <source>
        <dbReference type="PROSITE" id="PS50110"/>
    </source>
</evidence>
<dbReference type="Pfam" id="PF00072">
    <property type="entry name" value="Response_reg"/>
    <property type="match status" value="1"/>
</dbReference>
<feature type="modified residue" description="4-aspartylphosphate" evidence="1">
    <location>
        <position position="715"/>
    </location>
</feature>
<dbReference type="InterPro" id="IPR001633">
    <property type="entry name" value="EAL_dom"/>
</dbReference>
<dbReference type="SUPFAM" id="SSF52172">
    <property type="entry name" value="CheY-like"/>
    <property type="match status" value="1"/>
</dbReference>
<sequence length="947" mass="101647">MPSDPPTPLASFPISGPAPHAPTVQAALQEALRQVAWHAGMLARTEALSRAGSFEVEWPSGRIKPSLGLRTLLGECEALGLGDVAPTASATRGFDEALNPCRSLNLAPGCTRDCQPASDFMAVDALAWVPAEERAYVAGIWRNAELDEPFEFQHRVICRDGRRLVVLHRGVRNATHGVAMLHDLTAQREAEQRIQHLVHHDEISGLPNRAALLDQIDAAMHAARWSASGLALLAIDVPRIAEIKASMGYGAGDTLAMSLAARLKDHCGEGAVIARVGDTEFAWLIELPAAHGSEAAPVPVPAPAPAPAPAPVPTPAVDPEAQVRERAEALHAALCAPVRLGSTEVFPLPAIGIAAFPADADSPAGLIESAQSARLGLTAGGGVGRFHQSVADRARRDMHVESELRHAIAHGELSLVYQPQVELGGGAVCGAEALLRWTSARLGVVSPAEFIPIAERSGLIGAIGDWVLHQACTQAVAWRRAGLPPLRISVNLSPVQLQRPDFARHVQAVLQQTGATPEQLAVELTESTLLHDIDSANSVLHAVKALGVEIALDDFGTGYSSLNSLSRLPIDVLKVDRSFVHDVTAATQRVSVTRAIIHMAHGLQMRVLAEGVETEGQLALLASHGCDLIQGYWFSRPLDPQAFEALLRSGRRLPEPFVKRTERERTLLLVDDEPNILNALKRLLRHDGYHIVTATSAAEGLQRLAEQTVDVIVSDQRMPGMTGVEFLHRARALYPSTVRLVLSGFTELQSIIDAVNEGAIYKFLTKPWDDQRLRSHVAEAFRQKELSDENRRLALQVETANADLAALNERLGALLGQQRVRTELMAASADGLRDVLDELPVALLGVDPEGMVAYANGAAEGLLHERGLPLGLDLGEVLPELQAAGGGDGQGPGLSPHLRLGGRDFRVIVSPVRRPGQVHEDPPRAVLFWPEDGRPDGGPVRRGERSR</sequence>
<dbReference type="SMART" id="SM00267">
    <property type="entry name" value="GGDEF"/>
    <property type="match status" value="1"/>
</dbReference>
<gene>
    <name evidence="6" type="ORF">Q8X39_17340</name>
</gene>
<evidence type="ECO:0000313" key="6">
    <source>
        <dbReference type="EMBL" id="MDP4302405.1"/>
    </source>
</evidence>
<dbReference type="PANTHER" id="PTHR44757:SF2">
    <property type="entry name" value="BIOFILM ARCHITECTURE MAINTENANCE PROTEIN MBAA"/>
    <property type="match status" value="1"/>
</dbReference>
<dbReference type="RefSeq" id="WP_305750944.1">
    <property type="nucleotide sequence ID" value="NZ_JAUZEE010000011.1"/>
</dbReference>